<comment type="subunit">
    <text evidence="7">Consists of a catalytic RNA component (M1 or rnpB) and a protein subunit.</text>
</comment>
<protein>
    <recommendedName>
        <fullName evidence="7 8">Ribonuclease P protein component</fullName>
        <shortName evidence="7">RNase P protein</shortName>
        <shortName evidence="7">RNaseP protein</shortName>
        <ecNumber evidence="7 8">3.1.26.5</ecNumber>
    </recommendedName>
    <alternativeName>
        <fullName evidence="7">Protein C5</fullName>
    </alternativeName>
</protein>
<evidence type="ECO:0000256" key="9">
    <source>
        <dbReference type="SAM" id="MobiDB-lite"/>
    </source>
</evidence>
<organism evidence="10 11">
    <name type="scientific">Arenimonas metalli CF5-1</name>
    <dbReference type="NCBI Taxonomy" id="1384056"/>
    <lineage>
        <taxon>Bacteria</taxon>
        <taxon>Pseudomonadati</taxon>
        <taxon>Pseudomonadota</taxon>
        <taxon>Gammaproteobacteria</taxon>
        <taxon>Lysobacterales</taxon>
        <taxon>Lysobacteraceae</taxon>
        <taxon>Arenimonas</taxon>
    </lineage>
</organism>
<dbReference type="InterPro" id="IPR020539">
    <property type="entry name" value="RNase_P_CS"/>
</dbReference>
<gene>
    <name evidence="7" type="primary">rnpA</name>
    <name evidence="10" type="ORF">N787_03690</name>
</gene>
<dbReference type="InterPro" id="IPR000100">
    <property type="entry name" value="RNase_P"/>
</dbReference>
<evidence type="ECO:0000256" key="4">
    <source>
        <dbReference type="ARBA" id="ARBA00022759"/>
    </source>
</evidence>
<feature type="region of interest" description="Disordered" evidence="9">
    <location>
        <begin position="119"/>
        <end position="145"/>
    </location>
</feature>
<evidence type="ECO:0000256" key="7">
    <source>
        <dbReference type="HAMAP-Rule" id="MF_00227"/>
    </source>
</evidence>
<evidence type="ECO:0000256" key="6">
    <source>
        <dbReference type="ARBA" id="ARBA00022884"/>
    </source>
</evidence>
<dbReference type="EMBL" id="AVCK01000044">
    <property type="protein sequence ID" value="KFN42768.1"/>
    <property type="molecule type" value="Genomic_DNA"/>
</dbReference>
<dbReference type="OrthoDB" id="9796422at2"/>
<dbReference type="PANTHER" id="PTHR33992:SF1">
    <property type="entry name" value="RIBONUCLEASE P PROTEIN COMPONENT"/>
    <property type="match status" value="1"/>
</dbReference>
<keyword evidence="4 7" id="KW-0255">Endonuclease</keyword>
<reference evidence="10 11" key="1">
    <citation type="submission" date="2013-09" db="EMBL/GenBank/DDBJ databases">
        <title>Genome sequencing of Arenimonas metalli.</title>
        <authorList>
            <person name="Chen F."/>
            <person name="Wang G."/>
        </authorList>
    </citation>
    <scope>NUCLEOTIDE SEQUENCE [LARGE SCALE GENOMIC DNA]</scope>
    <source>
        <strain evidence="10 11">CF5-1</strain>
    </source>
</reference>
<dbReference type="GO" id="GO:0030677">
    <property type="term" value="C:ribonuclease P complex"/>
    <property type="evidence" value="ECO:0007669"/>
    <property type="project" value="TreeGrafter"/>
</dbReference>
<comment type="function">
    <text evidence="1 7">RNaseP catalyzes the removal of the 5'-leader sequence from pre-tRNA to produce the mature 5'-terminus. It can also cleave other RNA substrates such as 4.5S RNA. The protein component plays an auxiliary but essential role in vivo by binding to the 5'-leader sequence and broadening the substrate specificity of the ribozyme.</text>
</comment>
<name>A0A091ARE8_9GAMM</name>
<evidence type="ECO:0000313" key="11">
    <source>
        <dbReference type="Proteomes" id="UP000029393"/>
    </source>
</evidence>
<accession>A0A091ARE8</accession>
<dbReference type="Proteomes" id="UP000029393">
    <property type="component" value="Unassembled WGS sequence"/>
</dbReference>
<dbReference type="STRING" id="1384056.N787_03690"/>
<dbReference type="GO" id="GO:0042781">
    <property type="term" value="F:3'-tRNA processing endoribonuclease activity"/>
    <property type="evidence" value="ECO:0007669"/>
    <property type="project" value="TreeGrafter"/>
</dbReference>
<keyword evidence="3 7" id="KW-0540">Nuclease</keyword>
<dbReference type="InterPro" id="IPR020568">
    <property type="entry name" value="Ribosomal_Su5_D2-typ_SF"/>
</dbReference>
<keyword evidence="5 7" id="KW-0378">Hydrolase</keyword>
<dbReference type="SUPFAM" id="SSF54211">
    <property type="entry name" value="Ribosomal protein S5 domain 2-like"/>
    <property type="match status" value="1"/>
</dbReference>
<evidence type="ECO:0000256" key="1">
    <source>
        <dbReference type="ARBA" id="ARBA00002663"/>
    </source>
</evidence>
<evidence type="ECO:0000256" key="5">
    <source>
        <dbReference type="ARBA" id="ARBA00022801"/>
    </source>
</evidence>
<dbReference type="PANTHER" id="PTHR33992">
    <property type="entry name" value="RIBONUCLEASE P PROTEIN COMPONENT"/>
    <property type="match status" value="1"/>
</dbReference>
<dbReference type="AlphaFoldDB" id="A0A091ARE8"/>
<keyword evidence="2 7" id="KW-0819">tRNA processing</keyword>
<dbReference type="eggNOG" id="COG0594">
    <property type="taxonomic scope" value="Bacteria"/>
</dbReference>
<dbReference type="GO" id="GO:0004526">
    <property type="term" value="F:ribonuclease P activity"/>
    <property type="evidence" value="ECO:0007669"/>
    <property type="project" value="UniProtKB-UniRule"/>
</dbReference>
<keyword evidence="11" id="KW-1185">Reference proteome</keyword>
<evidence type="ECO:0000256" key="8">
    <source>
        <dbReference type="NCBIfam" id="TIGR00188"/>
    </source>
</evidence>
<dbReference type="EC" id="3.1.26.5" evidence="7 8"/>
<dbReference type="PROSITE" id="PS00648">
    <property type="entry name" value="RIBONUCLEASE_P"/>
    <property type="match status" value="1"/>
</dbReference>
<sequence>MNTLPPATPKSFPPSARLRASAEYQAVFKGARRLSSPQLKLHAHVRADATVPRLGVAVSKKVDKRAVGRNRIKRLAREFFRHERAHLPPGDYVLIAQPGASKLGNDELRAQFLQLFERARSLKPAPPPGTMPATPGASERPASDS</sequence>
<dbReference type="GO" id="GO:0000049">
    <property type="term" value="F:tRNA binding"/>
    <property type="evidence" value="ECO:0007669"/>
    <property type="project" value="UniProtKB-UniRule"/>
</dbReference>
<dbReference type="NCBIfam" id="TIGR00188">
    <property type="entry name" value="rnpA"/>
    <property type="match status" value="1"/>
</dbReference>
<proteinExistence type="inferred from homology"/>
<dbReference type="PATRIC" id="fig|1384056.3.peg.2245"/>
<dbReference type="Pfam" id="PF00825">
    <property type="entry name" value="Ribonuclease_P"/>
    <property type="match status" value="1"/>
</dbReference>
<keyword evidence="6 7" id="KW-0694">RNA-binding</keyword>
<dbReference type="Gene3D" id="3.30.230.10">
    <property type="match status" value="1"/>
</dbReference>
<dbReference type="HAMAP" id="MF_00227">
    <property type="entry name" value="RNase_P"/>
    <property type="match status" value="1"/>
</dbReference>
<evidence type="ECO:0000256" key="2">
    <source>
        <dbReference type="ARBA" id="ARBA00022694"/>
    </source>
</evidence>
<comment type="catalytic activity">
    <reaction evidence="7">
        <text>Endonucleolytic cleavage of RNA, removing 5'-extranucleotides from tRNA precursor.</text>
        <dbReference type="EC" id="3.1.26.5"/>
    </reaction>
</comment>
<evidence type="ECO:0000256" key="3">
    <source>
        <dbReference type="ARBA" id="ARBA00022722"/>
    </source>
</evidence>
<comment type="similarity">
    <text evidence="7">Belongs to the RnpA family.</text>
</comment>
<evidence type="ECO:0000313" key="10">
    <source>
        <dbReference type="EMBL" id="KFN42768.1"/>
    </source>
</evidence>
<dbReference type="GO" id="GO:0001682">
    <property type="term" value="P:tRNA 5'-leader removal"/>
    <property type="evidence" value="ECO:0007669"/>
    <property type="project" value="UniProtKB-UniRule"/>
</dbReference>
<comment type="caution">
    <text evidence="10">The sequence shown here is derived from an EMBL/GenBank/DDBJ whole genome shotgun (WGS) entry which is preliminary data.</text>
</comment>
<dbReference type="RefSeq" id="WP_034214230.1">
    <property type="nucleotide sequence ID" value="NZ_AVCK01000044.1"/>
</dbReference>
<dbReference type="InterPro" id="IPR014721">
    <property type="entry name" value="Ribsml_uS5_D2-typ_fold_subgr"/>
</dbReference>